<dbReference type="GO" id="GO:0012505">
    <property type="term" value="C:endomembrane system"/>
    <property type="evidence" value="ECO:0007669"/>
    <property type="project" value="UniProtKB-ARBA"/>
</dbReference>
<dbReference type="PANTHER" id="PTHR23137">
    <property type="entry name" value="VESICLE TRANSPORT PROTEIN-RELATED"/>
    <property type="match status" value="1"/>
</dbReference>
<dbReference type="GO" id="GO:0016020">
    <property type="term" value="C:membrane"/>
    <property type="evidence" value="ECO:0007669"/>
    <property type="project" value="UniProtKB-SubCell"/>
</dbReference>
<organism evidence="10 11">
    <name type="scientific">Ophiophagus hannah</name>
    <name type="common">King cobra</name>
    <name type="synonym">Naja hannah</name>
    <dbReference type="NCBI Taxonomy" id="8665"/>
    <lineage>
        <taxon>Eukaryota</taxon>
        <taxon>Metazoa</taxon>
        <taxon>Chordata</taxon>
        <taxon>Craniata</taxon>
        <taxon>Vertebrata</taxon>
        <taxon>Euteleostomi</taxon>
        <taxon>Lepidosauria</taxon>
        <taxon>Squamata</taxon>
        <taxon>Bifurcata</taxon>
        <taxon>Unidentata</taxon>
        <taxon>Episquamata</taxon>
        <taxon>Toxicofera</taxon>
        <taxon>Serpentes</taxon>
        <taxon>Colubroidea</taxon>
        <taxon>Elapidae</taxon>
        <taxon>Elapinae</taxon>
        <taxon>Ophiophagus</taxon>
    </lineage>
</organism>
<dbReference type="GO" id="GO:0005737">
    <property type="term" value="C:cytoplasm"/>
    <property type="evidence" value="ECO:0007669"/>
    <property type="project" value="UniProtKB-ARBA"/>
</dbReference>
<evidence type="ECO:0000256" key="9">
    <source>
        <dbReference type="RuleBase" id="RU363111"/>
    </source>
</evidence>
<reference evidence="10 11" key="1">
    <citation type="journal article" date="2013" name="Proc. Natl. Acad. Sci. U.S.A.">
        <title>The king cobra genome reveals dynamic gene evolution and adaptation in the snake venom system.</title>
        <authorList>
            <person name="Vonk F.J."/>
            <person name="Casewell N.R."/>
            <person name="Henkel C.V."/>
            <person name="Heimberg A.M."/>
            <person name="Jansen H.J."/>
            <person name="McCleary R.J."/>
            <person name="Kerkkamp H.M."/>
            <person name="Vos R.A."/>
            <person name="Guerreiro I."/>
            <person name="Calvete J.J."/>
            <person name="Wuster W."/>
            <person name="Woods A.E."/>
            <person name="Logan J.M."/>
            <person name="Harrison R.A."/>
            <person name="Castoe T.A."/>
            <person name="de Koning A.P."/>
            <person name="Pollock D.D."/>
            <person name="Yandell M."/>
            <person name="Calderon D."/>
            <person name="Renjifo C."/>
            <person name="Currier R.B."/>
            <person name="Salgado D."/>
            <person name="Pla D."/>
            <person name="Sanz L."/>
            <person name="Hyder A.S."/>
            <person name="Ribeiro J.M."/>
            <person name="Arntzen J.W."/>
            <person name="van den Thillart G.E."/>
            <person name="Boetzer M."/>
            <person name="Pirovano W."/>
            <person name="Dirks R.P."/>
            <person name="Spaink H.P."/>
            <person name="Duboule D."/>
            <person name="McGlinn E."/>
            <person name="Kini R.M."/>
            <person name="Richardson M.K."/>
        </authorList>
    </citation>
    <scope>NUCLEOTIDE SEQUENCE</scope>
    <source>
        <tissue evidence="10">Blood</tissue>
    </source>
</reference>
<keyword evidence="6 9" id="KW-1133">Transmembrane helix</keyword>
<evidence type="ECO:0000256" key="4">
    <source>
        <dbReference type="ARBA" id="ARBA00022692"/>
    </source>
</evidence>
<gene>
    <name evidence="10" type="primary">SFT2D3</name>
    <name evidence="10" type="ORF">L345_06926</name>
</gene>
<keyword evidence="11" id="KW-1185">Reference proteome</keyword>
<keyword evidence="7 9" id="KW-0472">Membrane</keyword>
<dbReference type="PANTHER" id="PTHR23137:SF36">
    <property type="entry name" value="VESICLE TRANSPORT PROTEIN SFT2C"/>
    <property type="match status" value="1"/>
</dbReference>
<proteinExistence type="inferred from homology"/>
<evidence type="ECO:0000256" key="8">
    <source>
        <dbReference type="ARBA" id="ARBA00025800"/>
    </source>
</evidence>
<comment type="caution">
    <text evidence="9">Lacks conserved residue(s) required for the propagation of feature annotation.</text>
</comment>
<feature type="non-terminal residue" evidence="10">
    <location>
        <position position="1"/>
    </location>
</feature>
<evidence type="ECO:0000313" key="10">
    <source>
        <dbReference type="EMBL" id="ETE67295.1"/>
    </source>
</evidence>
<dbReference type="InterPro" id="IPR011691">
    <property type="entry name" value="Vesicle_transpt_SFT2"/>
</dbReference>
<dbReference type="Pfam" id="PF04178">
    <property type="entry name" value="Got1"/>
    <property type="match status" value="1"/>
</dbReference>
<dbReference type="Proteomes" id="UP000018936">
    <property type="component" value="Unassembled WGS sequence"/>
</dbReference>
<accession>V8NZ10</accession>
<evidence type="ECO:0000256" key="6">
    <source>
        <dbReference type="ARBA" id="ARBA00022989"/>
    </source>
</evidence>
<comment type="similarity">
    <text evidence="8 9">Belongs to the SFT2 family.</text>
</comment>
<evidence type="ECO:0000256" key="1">
    <source>
        <dbReference type="ARBA" id="ARBA00003566"/>
    </source>
</evidence>
<sequence>AGFLRGPSRFLGDPDRRGLAILYLGSVGGTLYAALGLRSTLLTVLGAVVQLGAGGAYLFSSLPGGSAGLRYVSSFLGSFVRRSVSKALPVLFLEEATRATFQSNAQSRICSLNPMNP</sequence>
<evidence type="ECO:0000256" key="2">
    <source>
        <dbReference type="ARBA" id="ARBA00004141"/>
    </source>
</evidence>
<feature type="transmembrane region" description="Helical" evidence="9">
    <location>
        <begin position="18"/>
        <end position="35"/>
    </location>
</feature>
<keyword evidence="4 9" id="KW-0812">Transmembrane</keyword>
<dbReference type="OrthoDB" id="660759at2759"/>
<dbReference type="EMBL" id="AZIM01001332">
    <property type="protein sequence ID" value="ETE67295.1"/>
    <property type="molecule type" value="Genomic_DNA"/>
</dbReference>
<name>V8NZ10_OPHHA</name>
<dbReference type="AlphaFoldDB" id="V8NZ10"/>
<evidence type="ECO:0000313" key="11">
    <source>
        <dbReference type="Proteomes" id="UP000018936"/>
    </source>
</evidence>
<comment type="caution">
    <text evidence="10">The sequence shown here is derived from an EMBL/GenBank/DDBJ whole genome shotgun (WGS) entry which is preliminary data.</text>
</comment>
<evidence type="ECO:0000256" key="5">
    <source>
        <dbReference type="ARBA" id="ARBA00022927"/>
    </source>
</evidence>
<dbReference type="InterPro" id="IPR007305">
    <property type="entry name" value="Vesicle_transpt_Got1/SFT2"/>
</dbReference>
<comment type="function">
    <text evidence="1 9">May be involved in fusion of retrograde transport vesicles derived from an endocytic compartment with the Golgi complex.</text>
</comment>
<feature type="non-terminal residue" evidence="10">
    <location>
        <position position="117"/>
    </location>
</feature>
<comment type="subcellular location">
    <subcellularLocation>
        <location evidence="2 9">Membrane</location>
        <topology evidence="2 9">Multi-pass membrane protein</topology>
    </subcellularLocation>
</comment>
<keyword evidence="5 9" id="KW-0653">Protein transport</keyword>
<dbReference type="GO" id="GO:0015031">
    <property type="term" value="P:protein transport"/>
    <property type="evidence" value="ECO:0007669"/>
    <property type="project" value="UniProtKB-KW"/>
</dbReference>
<protein>
    <recommendedName>
        <fullName evidence="9">Vesicle transport protein</fullName>
    </recommendedName>
</protein>
<evidence type="ECO:0000256" key="3">
    <source>
        <dbReference type="ARBA" id="ARBA00022448"/>
    </source>
</evidence>
<dbReference type="GO" id="GO:0016192">
    <property type="term" value="P:vesicle-mediated transport"/>
    <property type="evidence" value="ECO:0007669"/>
    <property type="project" value="InterPro"/>
</dbReference>
<keyword evidence="3 9" id="KW-0813">Transport</keyword>
<evidence type="ECO:0000256" key="7">
    <source>
        <dbReference type="ARBA" id="ARBA00023136"/>
    </source>
</evidence>